<dbReference type="EMBL" id="JAVRRT010000007">
    <property type="protein sequence ID" value="KAK5170432.1"/>
    <property type="molecule type" value="Genomic_DNA"/>
</dbReference>
<sequence>MPKGSKALQHCQIVFAGVNRDEKAQATKWLTGLSGRVSTSITNGTTHVVCTKPAFKGGHKLVEAAYQENGSRSENKQIKFVSMAWVDDCSTQRTKKGEGPYLCEKYWKDPGSTANSMAGAPTKAPRTHAGLLKETVLESTNQHVDERTRQDIDKEISALEKRKRAEQKAIEEEEKEERMKEAQMFQKEAKKARNEIFTENHHIYTDSTGFKYDVIITKVDTRNNRNERIALTIYESNAEPYTYATNIQFAGTHQRASNNLLAAIGTPFPTAFHVFKSYFKERAGVDWDDRIIYAIERVKRDRRDRGQGTGSDAGSRKGVPVASEFLRAEKEKEWKDRKFEYHPPRFGPRGSMSKEKIAEIERLVGAKGGGRDDGKVMREKVDAWMSGGNGDAVANAPSQNKSPAVVDGYIDLSSGEIDLTAAEGIGMDGEAANDDPGHGTVGSEQLEEIVDKTYPFDADMDLEAPPDPNFNFDEFFGGPVVSNEDQPTNPTTAEDFEHDSYPAEPADVQEEAPELSFAQDAAEEYPESCPVQGAVEKDPATSHNATQTTSFDVPPSTVLESFQPGTQEVGETQRAERARNEFEEAMENDQYAGLPDEELAADTHGAIDAEAEAGQEDEDTGQTHDATEVDAEVEVGHNGADDDEAAAAALAPKALNLGSSILGKGLNFGKSMLGKRKEQDTGMQQEEVKKARLEEVESEAKEGDGEETHLLDSQLNGDEVEGAYEDA</sequence>
<feature type="region of interest" description="Disordered" evidence="2">
    <location>
        <begin position="693"/>
        <end position="727"/>
    </location>
</feature>
<dbReference type="Proteomes" id="UP001337655">
    <property type="component" value="Unassembled WGS sequence"/>
</dbReference>
<evidence type="ECO:0008006" key="7">
    <source>
        <dbReference type="Google" id="ProtNLM"/>
    </source>
</evidence>
<feature type="domain" description="BRCT" evidence="3">
    <location>
        <begin position="3"/>
        <end position="103"/>
    </location>
</feature>
<feature type="coiled-coil region" evidence="1">
    <location>
        <begin position="149"/>
        <end position="195"/>
    </location>
</feature>
<dbReference type="InterPro" id="IPR036420">
    <property type="entry name" value="BRCT_dom_sf"/>
</dbReference>
<dbReference type="Pfam" id="PF00533">
    <property type="entry name" value="BRCT"/>
    <property type="match status" value="1"/>
</dbReference>
<name>A0AAV9PDX1_9PEZI</name>
<dbReference type="SUPFAM" id="SSF142921">
    <property type="entry name" value="WGR domain-like"/>
    <property type="match status" value="1"/>
</dbReference>
<accession>A0AAV9PDX1</accession>
<keyword evidence="6" id="KW-1185">Reference proteome</keyword>
<feature type="compositionally biased region" description="Basic and acidic residues" evidence="2">
    <location>
        <begin position="571"/>
        <end position="582"/>
    </location>
</feature>
<dbReference type="InterPro" id="IPR008893">
    <property type="entry name" value="WGR_domain"/>
</dbReference>
<comment type="caution">
    <text evidence="5">The sequence shown here is derived from an EMBL/GenBank/DDBJ whole genome shotgun (WGS) entry which is preliminary data.</text>
</comment>
<evidence type="ECO:0000256" key="2">
    <source>
        <dbReference type="SAM" id="MobiDB-lite"/>
    </source>
</evidence>
<feature type="compositionally biased region" description="Basic and acidic residues" evidence="2">
    <location>
        <begin position="693"/>
        <end position="710"/>
    </location>
</feature>
<reference evidence="5 6" key="1">
    <citation type="submission" date="2023-08" db="EMBL/GenBank/DDBJ databases">
        <title>Black Yeasts Isolated from many extreme environments.</title>
        <authorList>
            <person name="Coleine C."/>
            <person name="Stajich J.E."/>
            <person name="Selbmann L."/>
        </authorList>
    </citation>
    <scope>NUCLEOTIDE SEQUENCE [LARGE SCALE GENOMIC DNA]</scope>
    <source>
        <strain evidence="5 6">CCFEE 5935</strain>
    </source>
</reference>
<proteinExistence type="predicted"/>
<feature type="domain" description="WGR" evidence="4">
    <location>
        <begin position="200"/>
        <end position="304"/>
    </location>
</feature>
<dbReference type="AlphaFoldDB" id="A0AAV9PDX1"/>
<keyword evidence="1" id="KW-0175">Coiled coil</keyword>
<feature type="region of interest" description="Disordered" evidence="2">
    <location>
        <begin position="481"/>
        <end position="627"/>
    </location>
</feature>
<dbReference type="SUPFAM" id="SSF52113">
    <property type="entry name" value="BRCT domain"/>
    <property type="match status" value="1"/>
</dbReference>
<evidence type="ECO:0000256" key="1">
    <source>
        <dbReference type="SAM" id="Coils"/>
    </source>
</evidence>
<feature type="compositionally biased region" description="Acidic residues" evidence="2">
    <location>
        <begin position="609"/>
        <end position="620"/>
    </location>
</feature>
<dbReference type="PROSITE" id="PS50172">
    <property type="entry name" value="BRCT"/>
    <property type="match status" value="1"/>
</dbReference>
<evidence type="ECO:0000259" key="4">
    <source>
        <dbReference type="PROSITE" id="PS51977"/>
    </source>
</evidence>
<gene>
    <name evidence="5" type="ORF">LTR77_005020</name>
</gene>
<dbReference type="InterPro" id="IPR001357">
    <property type="entry name" value="BRCT_dom"/>
</dbReference>
<evidence type="ECO:0000259" key="3">
    <source>
        <dbReference type="PROSITE" id="PS50172"/>
    </source>
</evidence>
<dbReference type="RefSeq" id="XP_064659630.1">
    <property type="nucleotide sequence ID" value="XM_064802269.1"/>
</dbReference>
<organism evidence="5 6">
    <name type="scientific">Saxophila tyrrhenica</name>
    <dbReference type="NCBI Taxonomy" id="1690608"/>
    <lineage>
        <taxon>Eukaryota</taxon>
        <taxon>Fungi</taxon>
        <taxon>Dikarya</taxon>
        <taxon>Ascomycota</taxon>
        <taxon>Pezizomycotina</taxon>
        <taxon>Dothideomycetes</taxon>
        <taxon>Dothideomycetidae</taxon>
        <taxon>Mycosphaerellales</taxon>
        <taxon>Extremaceae</taxon>
        <taxon>Saxophila</taxon>
    </lineage>
</organism>
<dbReference type="Gene3D" id="3.40.50.10190">
    <property type="entry name" value="BRCT domain"/>
    <property type="match status" value="1"/>
</dbReference>
<evidence type="ECO:0000313" key="5">
    <source>
        <dbReference type="EMBL" id="KAK5170432.1"/>
    </source>
</evidence>
<dbReference type="CDD" id="cd00027">
    <property type="entry name" value="BRCT"/>
    <property type="match status" value="1"/>
</dbReference>
<evidence type="ECO:0000313" key="6">
    <source>
        <dbReference type="Proteomes" id="UP001337655"/>
    </source>
</evidence>
<feature type="compositionally biased region" description="Acidic residues" evidence="2">
    <location>
        <begin position="718"/>
        <end position="727"/>
    </location>
</feature>
<dbReference type="InterPro" id="IPR036930">
    <property type="entry name" value="WGR_dom_sf"/>
</dbReference>
<feature type="compositionally biased region" description="Polar residues" evidence="2">
    <location>
        <begin position="558"/>
        <end position="570"/>
    </location>
</feature>
<dbReference type="GeneID" id="89926364"/>
<feature type="compositionally biased region" description="Polar residues" evidence="2">
    <location>
        <begin position="483"/>
        <end position="492"/>
    </location>
</feature>
<feature type="compositionally biased region" description="Polar residues" evidence="2">
    <location>
        <begin position="541"/>
        <end position="551"/>
    </location>
</feature>
<protein>
    <recommendedName>
        <fullName evidence="7">BRCT domain-containing protein</fullName>
    </recommendedName>
</protein>
<dbReference type="PROSITE" id="PS51977">
    <property type="entry name" value="WGR"/>
    <property type="match status" value="1"/>
</dbReference>